<comment type="caution">
    <text evidence="1">The sequence shown here is derived from an EMBL/GenBank/DDBJ whole genome shotgun (WGS) entry which is preliminary data.</text>
</comment>
<evidence type="ECO:0000313" key="2">
    <source>
        <dbReference type="Proteomes" id="UP001060215"/>
    </source>
</evidence>
<sequence>MVTTSRKIDSSDTPNSTLCSNWGCVADYPFALISTKADTIVLTGLSGRGRTVLFHQMEKIKPVHIVDGHSCLQPKLDEFLPQAAGIVFVVDALEFLPNCRAASEYVWSNSSSDMLSSTCIS</sequence>
<evidence type="ECO:0000313" key="1">
    <source>
        <dbReference type="EMBL" id="KAI8024492.1"/>
    </source>
</evidence>
<dbReference type="Proteomes" id="UP001060215">
    <property type="component" value="Chromosome 6"/>
</dbReference>
<protein>
    <submittedName>
        <fullName evidence="1">Uncharacterized protein</fullName>
    </submittedName>
</protein>
<organism evidence="1 2">
    <name type="scientific">Camellia lanceoleosa</name>
    <dbReference type="NCBI Taxonomy" id="1840588"/>
    <lineage>
        <taxon>Eukaryota</taxon>
        <taxon>Viridiplantae</taxon>
        <taxon>Streptophyta</taxon>
        <taxon>Embryophyta</taxon>
        <taxon>Tracheophyta</taxon>
        <taxon>Spermatophyta</taxon>
        <taxon>Magnoliopsida</taxon>
        <taxon>eudicotyledons</taxon>
        <taxon>Gunneridae</taxon>
        <taxon>Pentapetalae</taxon>
        <taxon>asterids</taxon>
        <taxon>Ericales</taxon>
        <taxon>Theaceae</taxon>
        <taxon>Camellia</taxon>
    </lineage>
</organism>
<reference evidence="1 2" key="1">
    <citation type="journal article" date="2022" name="Plant J.">
        <title>Chromosome-level genome of Camellia lanceoleosa provides a valuable resource for understanding genome evolution and self-incompatibility.</title>
        <authorList>
            <person name="Gong W."/>
            <person name="Xiao S."/>
            <person name="Wang L."/>
            <person name="Liao Z."/>
            <person name="Chang Y."/>
            <person name="Mo W."/>
            <person name="Hu G."/>
            <person name="Li W."/>
            <person name="Zhao G."/>
            <person name="Zhu H."/>
            <person name="Hu X."/>
            <person name="Ji K."/>
            <person name="Xiang X."/>
            <person name="Song Q."/>
            <person name="Yuan D."/>
            <person name="Jin S."/>
            <person name="Zhang L."/>
        </authorList>
    </citation>
    <scope>NUCLEOTIDE SEQUENCE [LARGE SCALE GENOMIC DNA]</scope>
    <source>
        <strain evidence="1">SQ_2022a</strain>
    </source>
</reference>
<proteinExistence type="predicted"/>
<dbReference type="EMBL" id="CM045763">
    <property type="protein sequence ID" value="KAI8024492.1"/>
    <property type="molecule type" value="Genomic_DNA"/>
</dbReference>
<gene>
    <name evidence="1" type="ORF">LOK49_LG03G00289</name>
</gene>
<keyword evidence="2" id="KW-1185">Reference proteome</keyword>
<name>A0ACC0IHX4_9ERIC</name>
<accession>A0ACC0IHX4</accession>